<evidence type="ECO:0000256" key="5">
    <source>
        <dbReference type="ARBA" id="ARBA00022679"/>
    </source>
</evidence>
<dbReference type="PANTHER" id="PTHR21090:SF5">
    <property type="entry name" value="PENTAFUNCTIONAL AROM POLYPEPTIDE"/>
    <property type="match status" value="1"/>
</dbReference>
<evidence type="ECO:0000256" key="3">
    <source>
        <dbReference type="ARBA" id="ARBA00022490"/>
    </source>
</evidence>
<comment type="function">
    <text evidence="8">Catalyzes the transfer of the enolpyruvyl moiety of phosphoenolpyruvate (PEP) to the 5-hydroxyl of shikimate-3-phosphate (S3P) to produce enolpyruvyl shikimate-3-phosphate and inorganic phosphate.</text>
</comment>
<dbReference type="Proteomes" id="UP000444174">
    <property type="component" value="Unassembled WGS sequence"/>
</dbReference>
<organism evidence="10 11">
    <name type="scientific">Tritonibacter litoralis</name>
    <dbReference type="NCBI Taxonomy" id="2662264"/>
    <lineage>
        <taxon>Bacteria</taxon>
        <taxon>Pseudomonadati</taxon>
        <taxon>Pseudomonadota</taxon>
        <taxon>Alphaproteobacteria</taxon>
        <taxon>Rhodobacterales</taxon>
        <taxon>Paracoccaceae</taxon>
        <taxon>Tritonibacter</taxon>
    </lineage>
</organism>
<feature type="binding site" evidence="8">
    <location>
        <position position="327"/>
    </location>
    <ligand>
        <name>3-phosphoshikimate</name>
        <dbReference type="ChEBI" id="CHEBI:145989"/>
    </ligand>
</feature>
<feature type="binding site" evidence="8">
    <location>
        <position position="176"/>
    </location>
    <ligand>
        <name>phosphoenolpyruvate</name>
        <dbReference type="ChEBI" id="CHEBI:58702"/>
    </ligand>
</feature>
<dbReference type="InterPro" id="IPR036968">
    <property type="entry name" value="Enolpyruvate_Tfrase_sf"/>
</dbReference>
<evidence type="ECO:0000256" key="6">
    <source>
        <dbReference type="ARBA" id="ARBA00023141"/>
    </source>
</evidence>
<evidence type="ECO:0000313" key="10">
    <source>
        <dbReference type="EMBL" id="MQQ09006.1"/>
    </source>
</evidence>
<evidence type="ECO:0000256" key="8">
    <source>
        <dbReference type="HAMAP-Rule" id="MF_00210"/>
    </source>
</evidence>
<dbReference type="FunFam" id="3.65.10.10:FF:000005">
    <property type="entry name" value="3-phosphoshikimate 1-carboxyvinyltransferase"/>
    <property type="match status" value="1"/>
</dbReference>
<evidence type="ECO:0000256" key="4">
    <source>
        <dbReference type="ARBA" id="ARBA00022605"/>
    </source>
</evidence>
<comment type="caution">
    <text evidence="8">Lacks conserved residue(s) required for the propagation of feature annotation.</text>
</comment>
<feature type="binding site" evidence="8">
    <location>
        <position position="174"/>
    </location>
    <ligand>
        <name>3-phosphoshikimate</name>
        <dbReference type="ChEBI" id="CHEBI:145989"/>
    </ligand>
</feature>
<dbReference type="AlphaFoldDB" id="A0A843YD96"/>
<dbReference type="GO" id="GO:0008652">
    <property type="term" value="P:amino acid biosynthetic process"/>
    <property type="evidence" value="ECO:0007669"/>
    <property type="project" value="UniProtKB-KW"/>
</dbReference>
<dbReference type="EC" id="2.5.1.19" evidence="8"/>
<feature type="binding site" evidence="8">
    <location>
        <position position="403"/>
    </location>
    <ligand>
        <name>phosphoenolpyruvate</name>
        <dbReference type="ChEBI" id="CHEBI:58702"/>
    </ligand>
</feature>
<comment type="pathway">
    <text evidence="1 8">Metabolic intermediate biosynthesis; chorismate biosynthesis; chorismate from D-erythrose 4-phosphate and phosphoenolpyruvate: step 6/7.</text>
</comment>
<feature type="active site" description="Proton acceptor" evidence="8">
    <location>
        <position position="327"/>
    </location>
</feature>
<dbReference type="SUPFAM" id="SSF55205">
    <property type="entry name" value="EPT/RTPC-like"/>
    <property type="match status" value="1"/>
</dbReference>
<feature type="binding site" evidence="8">
    <location>
        <position position="176"/>
    </location>
    <ligand>
        <name>3-phosphoshikimate</name>
        <dbReference type="ChEBI" id="CHEBI:145989"/>
    </ligand>
</feature>
<dbReference type="Pfam" id="PF00275">
    <property type="entry name" value="EPSP_synthase"/>
    <property type="match status" value="1"/>
</dbReference>
<dbReference type="PANTHER" id="PTHR21090">
    <property type="entry name" value="AROM/DEHYDROQUINATE SYNTHASE"/>
    <property type="match status" value="1"/>
</dbReference>
<feature type="binding site" evidence="8">
    <location>
        <position position="28"/>
    </location>
    <ligand>
        <name>3-phosphoshikimate</name>
        <dbReference type="ChEBI" id="CHEBI:145989"/>
    </ligand>
</feature>
<dbReference type="PROSITE" id="PS00104">
    <property type="entry name" value="EPSP_SYNTHASE_1"/>
    <property type="match status" value="1"/>
</dbReference>
<feature type="binding site" evidence="8">
    <location>
        <position position="129"/>
    </location>
    <ligand>
        <name>phosphoenolpyruvate</name>
        <dbReference type="ChEBI" id="CHEBI:58702"/>
    </ligand>
</feature>
<sequence>MSGHSTPIPMTSRRAGPLTGVAEVPGDKSISHRALILGALAVGETRITGLLEGEDVLDTAKAMRAFGAEVTDHGGGEWTVHGVGVGGFQEPDNVIDCGNSGTGVRLIMGVMATQPITATFTGDASLNKRPMARVTDPLALFGTQTVGRSGGRLPMTLVGAADPIPVRYEVPVPSAQVKSAVLLAGLNAPGQTVVIEREATRDHSERMLAGFGAEITVEDTDEGRVITLTGQPELKPQVIAVPRDPSSAAFPVCAALVTPGSDVLVPGIGLNPTRAGLFTTLREMGADLTYENEREEGGEPVADLRAKFSPNMKGIDVPPARAASMIDEYPVLSVVASFATGTTMMAGVKELRVKESDRIDAMARGLRANGVTVDEGEDWWSVEGLGPDGVPGGATCESFLDHRIAMSFMVMGFGAQKAVSVDDGSPIATSFPIFEDLMRNLGAQIERRNS</sequence>
<feature type="binding site" evidence="8">
    <location>
        <position position="101"/>
    </location>
    <ligand>
        <name>phosphoenolpyruvate</name>
        <dbReference type="ChEBI" id="CHEBI:58702"/>
    </ligand>
</feature>
<comment type="subcellular location">
    <subcellularLocation>
        <location evidence="8">Cytoplasm</location>
    </subcellularLocation>
</comment>
<dbReference type="GO" id="GO:0005737">
    <property type="term" value="C:cytoplasm"/>
    <property type="evidence" value="ECO:0007669"/>
    <property type="project" value="UniProtKB-SubCell"/>
</dbReference>
<comment type="caution">
    <text evidence="10">The sequence shown here is derived from an EMBL/GenBank/DDBJ whole genome shotgun (WGS) entry which is preliminary data.</text>
</comment>
<evidence type="ECO:0000313" key="11">
    <source>
        <dbReference type="Proteomes" id="UP000444174"/>
    </source>
</evidence>
<dbReference type="InterPro" id="IPR013792">
    <property type="entry name" value="RNA3'P_cycl/enolpyr_Trfase_a/b"/>
</dbReference>
<gene>
    <name evidence="8 10" type="primary">aroA</name>
    <name evidence="10" type="ORF">GFB49_11120</name>
</gene>
<dbReference type="InterPro" id="IPR006264">
    <property type="entry name" value="EPSP_synthase"/>
</dbReference>
<feature type="binding site" evidence="8">
    <location>
        <position position="28"/>
    </location>
    <ligand>
        <name>phosphoenolpyruvate</name>
        <dbReference type="ChEBI" id="CHEBI:58702"/>
    </ligand>
</feature>
<keyword evidence="4 8" id="KW-0028">Amino-acid biosynthesis</keyword>
<comment type="subunit">
    <text evidence="8">Monomer.</text>
</comment>
<feature type="binding site" evidence="8">
    <location>
        <position position="358"/>
    </location>
    <ligand>
        <name>phosphoenolpyruvate</name>
        <dbReference type="ChEBI" id="CHEBI:58702"/>
    </ligand>
</feature>
<protein>
    <recommendedName>
        <fullName evidence="8">3-phosphoshikimate 1-carboxyvinyltransferase</fullName>
        <ecNumber evidence="8">2.5.1.19</ecNumber>
    </recommendedName>
    <alternativeName>
        <fullName evidence="8">5-enolpyruvylshikimate-3-phosphate synthase</fullName>
        <shortName evidence="8">EPSP synthase</shortName>
        <shortName evidence="8">EPSPS</shortName>
    </alternativeName>
</protein>
<dbReference type="EMBL" id="WIBF01000006">
    <property type="protein sequence ID" value="MQQ09006.1"/>
    <property type="molecule type" value="Genomic_DNA"/>
</dbReference>
<dbReference type="UniPathway" id="UPA00053">
    <property type="reaction ID" value="UER00089"/>
</dbReference>
<dbReference type="NCBIfam" id="TIGR01356">
    <property type="entry name" value="aroA"/>
    <property type="match status" value="1"/>
</dbReference>
<dbReference type="GO" id="GO:0003866">
    <property type="term" value="F:3-phosphoshikimate 1-carboxyvinyltransferase activity"/>
    <property type="evidence" value="ECO:0007669"/>
    <property type="project" value="UniProtKB-UniRule"/>
</dbReference>
<comment type="similarity">
    <text evidence="2 8">Belongs to the EPSP synthase family.</text>
</comment>
<dbReference type="RefSeq" id="WP_153215954.1">
    <property type="nucleotide sequence ID" value="NZ_WIBF01000006.1"/>
</dbReference>
<dbReference type="InterPro" id="IPR023193">
    <property type="entry name" value="EPSP_synthase_CS"/>
</dbReference>
<comment type="catalytic activity">
    <reaction evidence="7">
        <text>3-phosphoshikimate + phosphoenolpyruvate = 5-O-(1-carboxyvinyl)-3-phosphoshikimate + phosphate</text>
        <dbReference type="Rhea" id="RHEA:21256"/>
        <dbReference type="ChEBI" id="CHEBI:43474"/>
        <dbReference type="ChEBI" id="CHEBI:57701"/>
        <dbReference type="ChEBI" id="CHEBI:58702"/>
        <dbReference type="ChEBI" id="CHEBI:145989"/>
        <dbReference type="EC" id="2.5.1.19"/>
    </reaction>
    <physiologicalReaction direction="left-to-right" evidence="7">
        <dbReference type="Rhea" id="RHEA:21257"/>
    </physiologicalReaction>
</comment>
<keyword evidence="11" id="KW-1185">Reference proteome</keyword>
<proteinExistence type="inferred from homology"/>
<evidence type="ECO:0000256" key="1">
    <source>
        <dbReference type="ARBA" id="ARBA00004811"/>
    </source>
</evidence>
<dbReference type="HAMAP" id="MF_00210">
    <property type="entry name" value="EPSP_synth"/>
    <property type="match status" value="1"/>
</dbReference>
<keyword evidence="3 8" id="KW-0963">Cytoplasm</keyword>
<keyword evidence="5 8" id="KW-0808">Transferase</keyword>
<evidence type="ECO:0000256" key="7">
    <source>
        <dbReference type="ARBA" id="ARBA00044633"/>
    </source>
</evidence>
<name>A0A843YD96_9RHOB</name>
<feature type="binding site" evidence="8">
    <location>
        <position position="29"/>
    </location>
    <ligand>
        <name>3-phosphoshikimate</name>
        <dbReference type="ChEBI" id="CHEBI:145989"/>
    </ligand>
</feature>
<dbReference type="GO" id="GO:0009423">
    <property type="term" value="P:chorismate biosynthetic process"/>
    <property type="evidence" value="ECO:0007669"/>
    <property type="project" value="UniProtKB-UniRule"/>
</dbReference>
<evidence type="ECO:0000259" key="9">
    <source>
        <dbReference type="Pfam" id="PF00275"/>
    </source>
</evidence>
<dbReference type="InterPro" id="IPR001986">
    <property type="entry name" value="Enolpyruvate_Tfrase_dom"/>
</dbReference>
<feature type="binding site" evidence="8">
    <location>
        <position position="354"/>
    </location>
    <ligand>
        <name>3-phosphoshikimate</name>
        <dbReference type="ChEBI" id="CHEBI:145989"/>
    </ligand>
</feature>
<accession>A0A843YD96</accession>
<dbReference type="Gene3D" id="3.65.10.10">
    <property type="entry name" value="Enolpyruvate transferase domain"/>
    <property type="match status" value="2"/>
</dbReference>
<feature type="domain" description="Enolpyruvate transferase" evidence="9">
    <location>
        <begin position="16"/>
        <end position="436"/>
    </location>
</feature>
<dbReference type="PIRSF" id="PIRSF000505">
    <property type="entry name" value="EPSPS"/>
    <property type="match status" value="1"/>
</dbReference>
<dbReference type="PROSITE" id="PS00885">
    <property type="entry name" value="EPSP_SYNTHASE_2"/>
    <property type="match status" value="1"/>
</dbReference>
<keyword evidence="6 8" id="KW-0057">Aromatic amino acid biosynthesis</keyword>
<reference evidence="10 11" key="1">
    <citation type="submission" date="2019-10" db="EMBL/GenBank/DDBJ databases">
        <title>Epibacterium sp. nov., isolated from seawater.</title>
        <authorList>
            <person name="Zhang X."/>
            <person name="Li N."/>
        </authorList>
    </citation>
    <scope>NUCLEOTIDE SEQUENCE [LARGE SCALE GENOMIC DNA]</scope>
    <source>
        <strain evidence="10 11">SM1979</strain>
    </source>
</reference>
<dbReference type="CDD" id="cd01556">
    <property type="entry name" value="EPSP_synthase"/>
    <property type="match status" value="1"/>
</dbReference>
<evidence type="ECO:0000256" key="2">
    <source>
        <dbReference type="ARBA" id="ARBA00009948"/>
    </source>
</evidence>
<dbReference type="GO" id="GO:0009073">
    <property type="term" value="P:aromatic amino acid family biosynthetic process"/>
    <property type="evidence" value="ECO:0007669"/>
    <property type="project" value="UniProtKB-KW"/>
</dbReference>
<feature type="binding site" evidence="8">
    <location>
        <position position="33"/>
    </location>
    <ligand>
        <name>3-phosphoshikimate</name>
        <dbReference type="ChEBI" id="CHEBI:145989"/>
    </ligand>
</feature>